<dbReference type="GO" id="GO:0005634">
    <property type="term" value="C:nucleus"/>
    <property type="evidence" value="ECO:0007669"/>
    <property type="project" value="UniProtKB-SubCell"/>
</dbReference>
<keyword evidence="1" id="KW-0238">DNA-binding</keyword>
<dbReference type="SMART" id="SM00389">
    <property type="entry name" value="HOX"/>
    <property type="match status" value="1"/>
</dbReference>
<dbReference type="EMBL" id="KL198018">
    <property type="protein sequence ID" value="KDQ19901.1"/>
    <property type="molecule type" value="Genomic_DNA"/>
</dbReference>
<feature type="compositionally biased region" description="Low complexity" evidence="2">
    <location>
        <begin position="1"/>
        <end position="53"/>
    </location>
</feature>
<name>A0A067N822_BOTB1</name>
<evidence type="ECO:0000256" key="1">
    <source>
        <dbReference type="PROSITE-ProRule" id="PRU00108"/>
    </source>
</evidence>
<accession>A0A067N822</accession>
<keyword evidence="1" id="KW-0539">Nucleus</keyword>
<dbReference type="PROSITE" id="PS50071">
    <property type="entry name" value="HOMEOBOX_2"/>
    <property type="match status" value="1"/>
</dbReference>
<reference evidence="5" key="1">
    <citation type="journal article" date="2014" name="Proc. Natl. Acad. Sci. U.S.A.">
        <title>Extensive sampling of basidiomycete genomes demonstrates inadequacy of the white-rot/brown-rot paradigm for wood decay fungi.</title>
        <authorList>
            <person name="Riley R."/>
            <person name="Salamov A.A."/>
            <person name="Brown D.W."/>
            <person name="Nagy L.G."/>
            <person name="Floudas D."/>
            <person name="Held B.W."/>
            <person name="Levasseur A."/>
            <person name="Lombard V."/>
            <person name="Morin E."/>
            <person name="Otillar R."/>
            <person name="Lindquist E.A."/>
            <person name="Sun H."/>
            <person name="LaButti K.M."/>
            <person name="Schmutz J."/>
            <person name="Jabbour D."/>
            <person name="Luo H."/>
            <person name="Baker S.E."/>
            <person name="Pisabarro A.G."/>
            <person name="Walton J.D."/>
            <person name="Blanchette R.A."/>
            <person name="Henrissat B."/>
            <person name="Martin F."/>
            <person name="Cullen D."/>
            <person name="Hibbett D.S."/>
            <person name="Grigoriev I.V."/>
        </authorList>
    </citation>
    <scope>NUCLEOTIDE SEQUENCE [LARGE SCALE GENOMIC DNA]</scope>
    <source>
        <strain evidence="5">FD-172 SS1</strain>
    </source>
</reference>
<dbReference type="GO" id="GO:0003677">
    <property type="term" value="F:DNA binding"/>
    <property type="evidence" value="ECO:0007669"/>
    <property type="project" value="UniProtKB-UniRule"/>
</dbReference>
<gene>
    <name evidence="4" type="ORF">BOTBODRAFT_632082</name>
</gene>
<evidence type="ECO:0000259" key="3">
    <source>
        <dbReference type="PROSITE" id="PS50071"/>
    </source>
</evidence>
<feature type="region of interest" description="Disordered" evidence="2">
    <location>
        <begin position="1"/>
        <end position="60"/>
    </location>
</feature>
<feature type="region of interest" description="Disordered" evidence="2">
    <location>
        <begin position="177"/>
        <end position="197"/>
    </location>
</feature>
<proteinExistence type="predicted"/>
<dbReference type="Proteomes" id="UP000027195">
    <property type="component" value="Unassembled WGS sequence"/>
</dbReference>
<protein>
    <recommendedName>
        <fullName evidence="3">Homeobox domain-containing protein</fullName>
    </recommendedName>
</protein>
<feature type="DNA-binding region" description="Homeobox" evidence="1">
    <location>
        <begin position="54"/>
        <end position="120"/>
    </location>
</feature>
<keyword evidence="1" id="KW-0371">Homeobox</keyword>
<evidence type="ECO:0000313" key="4">
    <source>
        <dbReference type="EMBL" id="KDQ19901.1"/>
    </source>
</evidence>
<evidence type="ECO:0000256" key="2">
    <source>
        <dbReference type="SAM" id="MobiDB-lite"/>
    </source>
</evidence>
<feature type="domain" description="Homeobox" evidence="3">
    <location>
        <begin position="52"/>
        <end position="119"/>
    </location>
</feature>
<dbReference type="InParanoid" id="A0A067N822"/>
<dbReference type="AlphaFoldDB" id="A0A067N822"/>
<comment type="subcellular location">
    <subcellularLocation>
        <location evidence="1">Nucleus</location>
    </subcellularLocation>
</comment>
<sequence length="289" mass="30492">MPAASRVSRSTSTRSRPYVTRSSSATTAPDSTAPATETIAATPATSPAVTPTSARKRRTTWTKAERDVLFEAYRTHGPVLTPELRVALAEKLGKCDSFTREPSIITSWFSNHKAALRRVAAAAIVLGAATRHFAQHRTQVPALATEASAPESTAESGATLAPATEHAAAPMDTDQVLEPGMQTATPPRSPPGSPVLRATSSIDAAYQASLATGAPAPSLALRLVSPVTEGNDTDNESEVEVDRSLVWVRSDSDRSLSFPMSRAVSQPTLEELTVAEALLDLQEPPIATD</sequence>
<organism evidence="4 5">
    <name type="scientific">Botryobasidium botryosum (strain FD-172 SS1)</name>
    <dbReference type="NCBI Taxonomy" id="930990"/>
    <lineage>
        <taxon>Eukaryota</taxon>
        <taxon>Fungi</taxon>
        <taxon>Dikarya</taxon>
        <taxon>Basidiomycota</taxon>
        <taxon>Agaricomycotina</taxon>
        <taxon>Agaricomycetes</taxon>
        <taxon>Cantharellales</taxon>
        <taxon>Botryobasidiaceae</taxon>
        <taxon>Botryobasidium</taxon>
    </lineage>
</organism>
<dbReference type="InterPro" id="IPR001356">
    <property type="entry name" value="HD"/>
</dbReference>
<dbReference type="SUPFAM" id="SSF46689">
    <property type="entry name" value="Homeodomain-like"/>
    <property type="match status" value="1"/>
</dbReference>
<dbReference type="HOGENOM" id="CLU_963071_0_0_1"/>
<dbReference type="Gene3D" id="1.10.10.60">
    <property type="entry name" value="Homeodomain-like"/>
    <property type="match status" value="1"/>
</dbReference>
<keyword evidence="5" id="KW-1185">Reference proteome</keyword>
<dbReference type="InterPro" id="IPR009057">
    <property type="entry name" value="Homeodomain-like_sf"/>
</dbReference>
<evidence type="ECO:0000313" key="5">
    <source>
        <dbReference type="Proteomes" id="UP000027195"/>
    </source>
</evidence>